<organism evidence="3 4">
    <name type="scientific">Tropilaelaps mercedesae</name>
    <dbReference type="NCBI Taxonomy" id="418985"/>
    <lineage>
        <taxon>Eukaryota</taxon>
        <taxon>Metazoa</taxon>
        <taxon>Ecdysozoa</taxon>
        <taxon>Arthropoda</taxon>
        <taxon>Chelicerata</taxon>
        <taxon>Arachnida</taxon>
        <taxon>Acari</taxon>
        <taxon>Parasitiformes</taxon>
        <taxon>Mesostigmata</taxon>
        <taxon>Gamasina</taxon>
        <taxon>Dermanyssoidea</taxon>
        <taxon>Laelapidae</taxon>
        <taxon>Tropilaelaps</taxon>
    </lineage>
</organism>
<dbReference type="PRINTS" id="PR00625">
    <property type="entry name" value="JDOMAIN"/>
</dbReference>
<evidence type="ECO:0000313" key="4">
    <source>
        <dbReference type="Proteomes" id="UP000192247"/>
    </source>
</evidence>
<dbReference type="Proteomes" id="UP000192247">
    <property type="component" value="Unassembled WGS sequence"/>
</dbReference>
<evidence type="ECO:0000313" key="3">
    <source>
        <dbReference type="EMBL" id="OQR74790.1"/>
    </source>
</evidence>
<keyword evidence="1" id="KW-0597">Phosphoprotein</keyword>
<dbReference type="FunCoup" id="A0A1V9XMQ4">
    <property type="interactions" value="1997"/>
</dbReference>
<dbReference type="InterPro" id="IPR036869">
    <property type="entry name" value="J_dom_sf"/>
</dbReference>
<dbReference type="GO" id="GO:0005737">
    <property type="term" value="C:cytoplasm"/>
    <property type="evidence" value="ECO:0007669"/>
    <property type="project" value="TreeGrafter"/>
</dbReference>
<comment type="caution">
    <text evidence="3">The sequence shown here is derived from an EMBL/GenBank/DDBJ whole genome shotgun (WGS) entry which is preliminary data.</text>
</comment>
<dbReference type="AlphaFoldDB" id="A0A1V9XMQ4"/>
<dbReference type="EMBL" id="MNPL01007358">
    <property type="protein sequence ID" value="OQR74790.1"/>
    <property type="molecule type" value="Genomic_DNA"/>
</dbReference>
<dbReference type="PROSITE" id="PS00636">
    <property type="entry name" value="DNAJ_1"/>
    <property type="match status" value="1"/>
</dbReference>
<dbReference type="CDD" id="cd06257">
    <property type="entry name" value="DnaJ"/>
    <property type="match status" value="1"/>
</dbReference>
<dbReference type="PANTHER" id="PTHR44144:SF1">
    <property type="entry name" value="DNAJ HOMOLOG SUBFAMILY C MEMBER 9"/>
    <property type="match status" value="1"/>
</dbReference>
<dbReference type="OrthoDB" id="110024at2759"/>
<dbReference type="Pfam" id="PF23302">
    <property type="entry name" value="HTH_DNAJC9"/>
    <property type="match status" value="1"/>
</dbReference>
<protein>
    <submittedName>
        <fullName evidence="3">DnaJsubfamily C member 9-like</fullName>
    </submittedName>
</protein>
<dbReference type="SUPFAM" id="SSF46565">
    <property type="entry name" value="Chaperone J-domain"/>
    <property type="match status" value="1"/>
</dbReference>
<dbReference type="InterPro" id="IPR001623">
    <property type="entry name" value="DnaJ_domain"/>
</dbReference>
<dbReference type="InterPro" id="IPR056453">
    <property type="entry name" value="HTH_DNAJC9"/>
</dbReference>
<dbReference type="Pfam" id="PF00226">
    <property type="entry name" value="DnaJ"/>
    <property type="match status" value="1"/>
</dbReference>
<accession>A0A1V9XMQ4</accession>
<dbReference type="PROSITE" id="PS50076">
    <property type="entry name" value="DNAJ_2"/>
    <property type="match status" value="1"/>
</dbReference>
<gene>
    <name evidence="3" type="ORF">BIW11_08845</name>
</gene>
<dbReference type="FunFam" id="1.10.287.110:FF:000035">
    <property type="entry name" value="DnaJ homolog subfamily C member 9"/>
    <property type="match status" value="1"/>
</dbReference>
<sequence>MGLLDDAKETFGANTLYDVFGVEKTVAADRLKKAYRKKSLLCHPDKAKQGHKEEFTKKFQILCKCFEILQDNNKRKLYDETGSVDDDSFNADKDWEAYWRCLFPKITVNQIQEFIDKYHGSEEEREDLKRSYEKSKGDMNKIAEYLIGYDVYNEDRLCKLLYEMIDAGEITEYRAFTKESAASKRKRQKKYAREAKEAEQAGKSMNELALMIHQNDRKRLSEGEDFLAALEAKYATSKQKKTSGSKKK</sequence>
<dbReference type="STRING" id="418985.A0A1V9XMQ4"/>
<evidence type="ECO:0000259" key="2">
    <source>
        <dbReference type="PROSITE" id="PS50076"/>
    </source>
</evidence>
<evidence type="ECO:0000256" key="1">
    <source>
        <dbReference type="ARBA" id="ARBA00022553"/>
    </source>
</evidence>
<dbReference type="InterPro" id="IPR018253">
    <property type="entry name" value="DnaJ_domain_CS"/>
</dbReference>
<reference evidence="3 4" key="1">
    <citation type="journal article" date="2017" name="Gigascience">
        <title>Draft genome of the honey bee ectoparasitic mite, Tropilaelaps mercedesae, is shaped by the parasitic life history.</title>
        <authorList>
            <person name="Dong X."/>
            <person name="Armstrong S.D."/>
            <person name="Xia D."/>
            <person name="Makepeace B.L."/>
            <person name="Darby A.C."/>
            <person name="Kadowaki T."/>
        </authorList>
    </citation>
    <scope>NUCLEOTIDE SEQUENCE [LARGE SCALE GENOMIC DNA]</scope>
    <source>
        <strain evidence="3">Wuxi-XJTLU</strain>
    </source>
</reference>
<keyword evidence="4" id="KW-1185">Reference proteome</keyword>
<dbReference type="GO" id="GO:0005634">
    <property type="term" value="C:nucleus"/>
    <property type="evidence" value="ECO:0007669"/>
    <property type="project" value="TreeGrafter"/>
</dbReference>
<dbReference type="InterPro" id="IPR052594">
    <property type="entry name" value="J_domain-containing_protein"/>
</dbReference>
<name>A0A1V9XMQ4_9ACAR</name>
<proteinExistence type="predicted"/>
<dbReference type="SMART" id="SM00271">
    <property type="entry name" value="DnaJ"/>
    <property type="match status" value="1"/>
</dbReference>
<feature type="domain" description="J" evidence="2">
    <location>
        <begin position="15"/>
        <end position="82"/>
    </location>
</feature>
<dbReference type="GO" id="GO:0031072">
    <property type="term" value="F:heat shock protein binding"/>
    <property type="evidence" value="ECO:0007669"/>
    <property type="project" value="TreeGrafter"/>
</dbReference>
<dbReference type="Gene3D" id="1.10.287.110">
    <property type="entry name" value="DnaJ domain"/>
    <property type="match status" value="1"/>
</dbReference>
<dbReference type="PANTHER" id="PTHR44144">
    <property type="entry name" value="DNAJ HOMOLOG SUBFAMILY C MEMBER 9"/>
    <property type="match status" value="1"/>
</dbReference>
<dbReference type="InParanoid" id="A0A1V9XMQ4"/>